<evidence type="ECO:0000313" key="4">
    <source>
        <dbReference type="Proteomes" id="UP000323994"/>
    </source>
</evidence>
<proteinExistence type="predicted"/>
<feature type="compositionally biased region" description="Polar residues" evidence="1">
    <location>
        <begin position="52"/>
        <end position="63"/>
    </location>
</feature>
<feature type="signal peptide" evidence="2">
    <location>
        <begin position="1"/>
        <end position="20"/>
    </location>
</feature>
<dbReference type="OrthoDB" id="9963530at2"/>
<evidence type="ECO:0000313" key="3">
    <source>
        <dbReference type="EMBL" id="KAA6439864.1"/>
    </source>
</evidence>
<sequence length="63" mass="6399">MKTILKAVSMLGLCAMLTMASCGKDTSNENNTTGEMQGDTMTTNGNGGMSSDTTGADSAGMQQ</sequence>
<organism evidence="3 4">
    <name type="scientific">Dyadobacter flavalbus</name>
    <dbReference type="NCBI Taxonomy" id="2579942"/>
    <lineage>
        <taxon>Bacteria</taxon>
        <taxon>Pseudomonadati</taxon>
        <taxon>Bacteroidota</taxon>
        <taxon>Cytophagia</taxon>
        <taxon>Cytophagales</taxon>
        <taxon>Spirosomataceae</taxon>
        <taxon>Dyadobacter</taxon>
    </lineage>
</organism>
<dbReference type="PROSITE" id="PS51257">
    <property type="entry name" value="PROKAR_LIPOPROTEIN"/>
    <property type="match status" value="1"/>
</dbReference>
<evidence type="ECO:0000256" key="2">
    <source>
        <dbReference type="SAM" id="SignalP"/>
    </source>
</evidence>
<dbReference type="AlphaFoldDB" id="A0A5M8QYS7"/>
<reference evidence="3 4" key="1">
    <citation type="submission" date="2019-05" db="EMBL/GenBank/DDBJ databases">
        <authorList>
            <person name="Qu J.-H."/>
        </authorList>
    </citation>
    <scope>NUCLEOTIDE SEQUENCE [LARGE SCALE GENOMIC DNA]</scope>
    <source>
        <strain evidence="3 4">NS28</strain>
    </source>
</reference>
<accession>A0A5M8QYS7</accession>
<keyword evidence="2" id="KW-0732">Signal</keyword>
<evidence type="ECO:0000256" key="1">
    <source>
        <dbReference type="SAM" id="MobiDB-lite"/>
    </source>
</evidence>
<gene>
    <name evidence="3" type="ORF">FEM33_10465</name>
</gene>
<keyword evidence="4" id="KW-1185">Reference proteome</keyword>
<evidence type="ECO:0008006" key="5">
    <source>
        <dbReference type="Google" id="ProtNLM"/>
    </source>
</evidence>
<dbReference type="Proteomes" id="UP000323994">
    <property type="component" value="Unassembled WGS sequence"/>
</dbReference>
<comment type="caution">
    <text evidence="3">The sequence shown here is derived from an EMBL/GenBank/DDBJ whole genome shotgun (WGS) entry which is preliminary data.</text>
</comment>
<dbReference type="RefSeq" id="WP_139012012.1">
    <property type="nucleotide sequence ID" value="NZ_VBSN01000030.1"/>
</dbReference>
<feature type="chain" id="PRO_5024340490" description="Entericidin" evidence="2">
    <location>
        <begin position="21"/>
        <end position="63"/>
    </location>
</feature>
<name>A0A5M8QYS7_9BACT</name>
<feature type="compositionally biased region" description="Polar residues" evidence="1">
    <location>
        <begin position="24"/>
        <end position="35"/>
    </location>
</feature>
<protein>
    <recommendedName>
        <fullName evidence="5">Entericidin</fullName>
    </recommendedName>
</protein>
<dbReference type="EMBL" id="VBSN01000030">
    <property type="protein sequence ID" value="KAA6439864.1"/>
    <property type="molecule type" value="Genomic_DNA"/>
</dbReference>
<feature type="region of interest" description="Disordered" evidence="1">
    <location>
        <begin position="24"/>
        <end position="63"/>
    </location>
</feature>